<reference evidence="1" key="2">
    <citation type="submission" date="2025-05" db="UniProtKB">
        <authorList>
            <consortium name="Ensembl"/>
        </authorList>
    </citation>
    <scope>IDENTIFICATION</scope>
</reference>
<sequence length="53" mass="6079">KTSCVAFKNGTQIIKIEDHSADCRIRQHRHQNKEYSSSSTLCRSGRSSWYSSC</sequence>
<name>A0A7N6FKI7_ANATE</name>
<protein>
    <submittedName>
        <fullName evidence="1">Uncharacterized protein</fullName>
    </submittedName>
</protein>
<accession>A0A7N6FKI7</accession>
<dbReference type="Proteomes" id="UP000265040">
    <property type="component" value="Chromosome 17"/>
</dbReference>
<proteinExistence type="predicted"/>
<keyword evidence="2" id="KW-1185">Reference proteome</keyword>
<dbReference type="Ensembl" id="ENSATET00000063585.1">
    <property type="protein sequence ID" value="ENSATEP00000042081.1"/>
    <property type="gene ID" value="ENSATEG00000033181.1"/>
</dbReference>
<reference evidence="1" key="1">
    <citation type="submission" date="2021-04" db="EMBL/GenBank/DDBJ databases">
        <authorList>
            <consortium name="Wellcome Sanger Institute Data Sharing"/>
        </authorList>
    </citation>
    <scope>NUCLEOTIDE SEQUENCE [LARGE SCALE GENOMIC DNA]</scope>
</reference>
<organism evidence="1 2">
    <name type="scientific">Anabas testudineus</name>
    <name type="common">Climbing perch</name>
    <name type="synonym">Anthias testudineus</name>
    <dbReference type="NCBI Taxonomy" id="64144"/>
    <lineage>
        <taxon>Eukaryota</taxon>
        <taxon>Metazoa</taxon>
        <taxon>Chordata</taxon>
        <taxon>Craniata</taxon>
        <taxon>Vertebrata</taxon>
        <taxon>Euteleostomi</taxon>
        <taxon>Actinopterygii</taxon>
        <taxon>Neopterygii</taxon>
        <taxon>Teleostei</taxon>
        <taxon>Neoteleostei</taxon>
        <taxon>Acanthomorphata</taxon>
        <taxon>Anabantaria</taxon>
        <taxon>Anabantiformes</taxon>
        <taxon>Anabantoidei</taxon>
        <taxon>Anabantidae</taxon>
        <taxon>Anabas</taxon>
    </lineage>
</organism>
<evidence type="ECO:0000313" key="1">
    <source>
        <dbReference type="Ensembl" id="ENSATEP00000068163.1"/>
    </source>
</evidence>
<dbReference type="GeneTree" id="ENSGT01030000240219"/>
<dbReference type="AlphaFoldDB" id="A0A7N6FKI7"/>
<dbReference type="Ensembl" id="ENSATET00000046442.1">
    <property type="protein sequence ID" value="ENSATEP00000068163.1"/>
    <property type="gene ID" value="ENSATEG00000030261.1"/>
</dbReference>
<evidence type="ECO:0000313" key="2">
    <source>
        <dbReference type="Proteomes" id="UP000265040"/>
    </source>
</evidence>